<feature type="domain" description="HTH cro/C1-type" evidence="2">
    <location>
        <begin position="14"/>
        <end position="68"/>
    </location>
</feature>
<dbReference type="PATRIC" id="fig|1297617.4.peg.2518"/>
<dbReference type="Proteomes" id="UP000064844">
    <property type="component" value="Chromosome"/>
</dbReference>
<dbReference type="STRING" id="1297617.IB211_02447c"/>
<dbReference type="PANTHER" id="PTHR46797">
    <property type="entry name" value="HTH-TYPE TRANSCRIPTIONAL REGULATOR"/>
    <property type="match status" value="1"/>
</dbReference>
<dbReference type="EMBL" id="CP011307">
    <property type="protein sequence ID" value="ALP94838.1"/>
    <property type="molecule type" value="Genomic_DNA"/>
</dbReference>
<dbReference type="InterPro" id="IPR050807">
    <property type="entry name" value="TransReg_Diox_bact_type"/>
</dbReference>
<sequence>MNMSVDYAAIGQRIKGRRREQKRTQEWLAEQLQVSVGYISQIERGVTKVNLDTLSEIGASLGCDLGELVTGVAASSPLYLDREVAQTLQKMNARQKSMLMEMADLILNY</sequence>
<protein>
    <submittedName>
        <fullName evidence="3">Putative transcriptional regulator</fullName>
    </submittedName>
</protein>
<dbReference type="GO" id="GO:0003700">
    <property type="term" value="F:DNA-binding transcription factor activity"/>
    <property type="evidence" value="ECO:0007669"/>
    <property type="project" value="TreeGrafter"/>
</dbReference>
<dbReference type="PROSITE" id="PS50943">
    <property type="entry name" value="HTH_CROC1"/>
    <property type="match status" value="1"/>
</dbReference>
<name>A0A0S2W687_9FIRM</name>
<dbReference type="CDD" id="cd00093">
    <property type="entry name" value="HTH_XRE"/>
    <property type="match status" value="1"/>
</dbReference>
<dbReference type="AlphaFoldDB" id="A0A0S2W687"/>
<dbReference type="Gene3D" id="1.10.260.40">
    <property type="entry name" value="lambda repressor-like DNA-binding domains"/>
    <property type="match status" value="1"/>
</dbReference>
<reference evidence="3 4" key="1">
    <citation type="journal article" date="2015" name="Nat. Commun.">
        <title>Production of butyrate from lysine and the Amadori product fructoselysine by a human gut commensal.</title>
        <authorList>
            <person name="Bui T.P."/>
            <person name="Ritari J."/>
            <person name="Boeren S."/>
            <person name="de Waard P."/>
            <person name="Plugge C.M."/>
            <person name="de Vos W.M."/>
        </authorList>
    </citation>
    <scope>NUCLEOTIDE SEQUENCE [LARGE SCALE GENOMIC DNA]</scope>
    <source>
        <strain evidence="3 4">AF211</strain>
    </source>
</reference>
<gene>
    <name evidence="3" type="ORF">IB211_02447c</name>
</gene>
<dbReference type="PANTHER" id="PTHR46797:SF1">
    <property type="entry name" value="METHYLPHOSPHONATE SYNTHASE"/>
    <property type="match status" value="1"/>
</dbReference>
<dbReference type="GO" id="GO:0003677">
    <property type="term" value="F:DNA binding"/>
    <property type="evidence" value="ECO:0007669"/>
    <property type="project" value="UniProtKB-KW"/>
</dbReference>
<dbReference type="InterPro" id="IPR010982">
    <property type="entry name" value="Lambda_DNA-bd_dom_sf"/>
</dbReference>
<dbReference type="GO" id="GO:0005829">
    <property type="term" value="C:cytosol"/>
    <property type="evidence" value="ECO:0007669"/>
    <property type="project" value="TreeGrafter"/>
</dbReference>
<evidence type="ECO:0000259" key="2">
    <source>
        <dbReference type="PROSITE" id="PS50943"/>
    </source>
</evidence>
<evidence type="ECO:0000313" key="3">
    <source>
        <dbReference type="EMBL" id="ALP94838.1"/>
    </source>
</evidence>
<dbReference type="InterPro" id="IPR001387">
    <property type="entry name" value="Cro/C1-type_HTH"/>
</dbReference>
<dbReference type="SUPFAM" id="SSF47413">
    <property type="entry name" value="lambda repressor-like DNA-binding domains"/>
    <property type="match status" value="1"/>
</dbReference>
<dbReference type="Pfam" id="PF01381">
    <property type="entry name" value="HTH_3"/>
    <property type="match status" value="1"/>
</dbReference>
<evidence type="ECO:0000256" key="1">
    <source>
        <dbReference type="ARBA" id="ARBA00023125"/>
    </source>
</evidence>
<dbReference type="eggNOG" id="COG1396">
    <property type="taxonomic scope" value="Bacteria"/>
</dbReference>
<organism evidence="3 4">
    <name type="scientific">Intestinimonas butyriciproducens</name>
    <dbReference type="NCBI Taxonomy" id="1297617"/>
    <lineage>
        <taxon>Bacteria</taxon>
        <taxon>Bacillati</taxon>
        <taxon>Bacillota</taxon>
        <taxon>Clostridia</taxon>
        <taxon>Eubacteriales</taxon>
        <taxon>Intestinimonas</taxon>
    </lineage>
</organism>
<keyword evidence="1" id="KW-0238">DNA-binding</keyword>
<reference evidence="4" key="2">
    <citation type="submission" date="2015-04" db="EMBL/GenBank/DDBJ databases">
        <title>A butyrogenic pathway from the amino acid lysine in a human gut commensal.</title>
        <authorList>
            <person name="de Vos W.M."/>
            <person name="Bui N.T.P."/>
            <person name="Plugge C.M."/>
            <person name="Ritari J."/>
        </authorList>
    </citation>
    <scope>NUCLEOTIDE SEQUENCE [LARGE SCALE GENOMIC DNA]</scope>
    <source>
        <strain evidence="4">AF211</strain>
    </source>
</reference>
<keyword evidence="4" id="KW-1185">Reference proteome</keyword>
<proteinExistence type="predicted"/>
<evidence type="ECO:0000313" key="4">
    <source>
        <dbReference type="Proteomes" id="UP000064844"/>
    </source>
</evidence>
<dbReference type="KEGG" id="ibu:IB211_02447c"/>
<dbReference type="SMART" id="SM00530">
    <property type="entry name" value="HTH_XRE"/>
    <property type="match status" value="1"/>
</dbReference>
<dbReference type="RefSeq" id="WP_279202542.1">
    <property type="nucleotide sequence ID" value="NZ_CALICV010000035.1"/>
</dbReference>
<accession>A0A0S2W687</accession>